<feature type="domain" description="VanZ-like" evidence="2">
    <location>
        <begin position="72"/>
        <end position="151"/>
    </location>
</feature>
<dbReference type="RefSeq" id="WP_107573650.1">
    <property type="nucleotide sequence ID" value="NZ_PZPL01000001.1"/>
</dbReference>
<feature type="transmembrane region" description="Helical" evidence="1">
    <location>
        <begin position="103"/>
        <end position="123"/>
    </location>
</feature>
<dbReference type="Pfam" id="PF04892">
    <property type="entry name" value="VanZ"/>
    <property type="match status" value="1"/>
</dbReference>
<dbReference type="EMBL" id="PZPL01000001">
    <property type="protein sequence ID" value="PTL71834.1"/>
    <property type="molecule type" value="Genomic_DNA"/>
</dbReference>
<gene>
    <name evidence="3" type="ORF">C1I63_02550</name>
</gene>
<feature type="transmembrane region" description="Helical" evidence="1">
    <location>
        <begin position="39"/>
        <end position="55"/>
    </location>
</feature>
<evidence type="ECO:0000313" key="3">
    <source>
        <dbReference type="EMBL" id="PTL71834.1"/>
    </source>
</evidence>
<comment type="caution">
    <text evidence="3">The sequence shown here is derived from an EMBL/GenBank/DDBJ whole genome shotgun (WGS) entry which is preliminary data.</text>
</comment>
<organism evidence="3 4">
    <name type="scientific">Rathayibacter caricis DSM 15933</name>
    <dbReference type="NCBI Taxonomy" id="1328867"/>
    <lineage>
        <taxon>Bacteria</taxon>
        <taxon>Bacillati</taxon>
        <taxon>Actinomycetota</taxon>
        <taxon>Actinomycetes</taxon>
        <taxon>Micrococcales</taxon>
        <taxon>Microbacteriaceae</taxon>
        <taxon>Rathayibacter</taxon>
    </lineage>
</organism>
<evidence type="ECO:0000256" key="1">
    <source>
        <dbReference type="SAM" id="Phobius"/>
    </source>
</evidence>
<accession>A0A2T4UQM0</accession>
<feature type="transmembrane region" description="Helical" evidence="1">
    <location>
        <begin position="12"/>
        <end position="32"/>
    </location>
</feature>
<keyword evidence="1" id="KW-1133">Transmembrane helix</keyword>
<dbReference type="AlphaFoldDB" id="A0A2T4UQM0"/>
<keyword evidence="1" id="KW-0472">Membrane</keyword>
<evidence type="ECO:0000259" key="2">
    <source>
        <dbReference type="Pfam" id="PF04892"/>
    </source>
</evidence>
<sequence>MLSTLLVTAPWLAFAVLVGVIVIAPFAGRVLIARPRATAALLSAALVAVAVLTLYPESGRTAPEVACAVEWPTLIPTAVESMANILLFVPVAFLAAVRWRRPVAAIIGASALSAVIEFVQAVVPAIGRACDTSDGITNTLGAVVGGLLAHVVLSWRRRPARLPGKR</sequence>
<name>A0A2T4UQM0_9MICO</name>
<dbReference type="Proteomes" id="UP000241085">
    <property type="component" value="Unassembled WGS sequence"/>
</dbReference>
<proteinExistence type="predicted"/>
<dbReference type="InterPro" id="IPR006976">
    <property type="entry name" value="VanZ-like"/>
</dbReference>
<keyword evidence="4" id="KW-1185">Reference proteome</keyword>
<evidence type="ECO:0000313" key="4">
    <source>
        <dbReference type="Proteomes" id="UP000241085"/>
    </source>
</evidence>
<feature type="transmembrane region" description="Helical" evidence="1">
    <location>
        <begin position="75"/>
        <end position="96"/>
    </location>
</feature>
<protein>
    <submittedName>
        <fullName evidence="3">VanZ family protein</fullName>
    </submittedName>
</protein>
<feature type="transmembrane region" description="Helical" evidence="1">
    <location>
        <begin position="135"/>
        <end position="155"/>
    </location>
</feature>
<reference evidence="3 4" key="1">
    <citation type="submission" date="2018-03" db="EMBL/GenBank/DDBJ databases">
        <title>Bacteriophage NCPPB3778 and a type I-E CRISPR drive the evolution of the US Biological Select Agent, Rathayibacter toxicus.</title>
        <authorList>
            <person name="Davis E.W.II."/>
            <person name="Tabima J.F."/>
            <person name="Weisberg A.J."/>
            <person name="Dantas Lopes L."/>
            <person name="Wiseman M.S."/>
            <person name="Wiseman M.S."/>
            <person name="Pupko T."/>
            <person name="Belcher M.S."/>
            <person name="Sechler A.J."/>
            <person name="Tancos M.A."/>
            <person name="Schroeder B.K."/>
            <person name="Murray T.D."/>
            <person name="Luster D.G."/>
            <person name="Schneider W.L."/>
            <person name="Rogers E."/>
            <person name="Andreote F.D."/>
            <person name="Grunwald N.J."/>
            <person name="Putnam M.L."/>
            <person name="Chang J.H."/>
        </authorList>
    </citation>
    <scope>NUCLEOTIDE SEQUENCE [LARGE SCALE GENOMIC DNA]</scope>
    <source>
        <strain evidence="3 4">DSM 15933</strain>
    </source>
</reference>
<keyword evidence="1" id="KW-0812">Transmembrane</keyword>